<feature type="region of interest" description="Disordered" evidence="1">
    <location>
        <begin position="545"/>
        <end position="618"/>
    </location>
</feature>
<feature type="compositionally biased region" description="Basic and acidic residues" evidence="1">
    <location>
        <begin position="851"/>
        <end position="886"/>
    </location>
</feature>
<feature type="region of interest" description="Disordered" evidence="1">
    <location>
        <begin position="1"/>
        <end position="362"/>
    </location>
</feature>
<feature type="region of interest" description="Disordered" evidence="1">
    <location>
        <begin position="1327"/>
        <end position="1387"/>
    </location>
</feature>
<feature type="compositionally biased region" description="Basic and acidic residues" evidence="1">
    <location>
        <begin position="692"/>
        <end position="710"/>
    </location>
</feature>
<dbReference type="EMBL" id="MLYV02000057">
    <property type="protein sequence ID" value="PSS37324.1"/>
    <property type="molecule type" value="Genomic_DNA"/>
</dbReference>
<feature type="compositionally biased region" description="Low complexity" evidence="1">
    <location>
        <begin position="46"/>
        <end position="59"/>
    </location>
</feature>
<feature type="compositionally biased region" description="Acidic residues" evidence="1">
    <location>
        <begin position="727"/>
        <end position="742"/>
    </location>
</feature>
<feature type="compositionally biased region" description="Acidic residues" evidence="1">
    <location>
        <begin position="562"/>
        <end position="572"/>
    </location>
</feature>
<feature type="region of interest" description="Disordered" evidence="1">
    <location>
        <begin position="1497"/>
        <end position="1614"/>
    </location>
</feature>
<feature type="compositionally biased region" description="Basic and acidic residues" evidence="1">
    <location>
        <begin position="312"/>
        <end position="341"/>
    </location>
</feature>
<feature type="compositionally biased region" description="Polar residues" evidence="1">
    <location>
        <begin position="455"/>
        <end position="468"/>
    </location>
</feature>
<feature type="region of interest" description="Disordered" evidence="1">
    <location>
        <begin position="972"/>
        <end position="998"/>
    </location>
</feature>
<feature type="compositionally biased region" description="Basic and acidic residues" evidence="1">
    <location>
        <begin position="1327"/>
        <end position="1347"/>
    </location>
</feature>
<feature type="region of interest" description="Disordered" evidence="1">
    <location>
        <begin position="1169"/>
        <end position="1300"/>
    </location>
</feature>
<name>A0A2R6S4V3_9APHY</name>
<accession>A0A2R6S4V3</accession>
<feature type="compositionally biased region" description="Polar residues" evidence="1">
    <location>
        <begin position="1522"/>
        <end position="1533"/>
    </location>
</feature>
<feature type="compositionally biased region" description="Polar residues" evidence="1">
    <location>
        <begin position="551"/>
        <end position="561"/>
    </location>
</feature>
<feature type="compositionally biased region" description="Acidic residues" evidence="1">
    <location>
        <begin position="779"/>
        <end position="789"/>
    </location>
</feature>
<feature type="compositionally biased region" description="Acidic residues" evidence="1">
    <location>
        <begin position="80"/>
        <end position="89"/>
    </location>
</feature>
<feature type="compositionally biased region" description="Low complexity" evidence="1">
    <location>
        <begin position="420"/>
        <end position="434"/>
    </location>
</feature>
<feature type="compositionally biased region" description="Basic and acidic residues" evidence="1">
    <location>
        <begin position="113"/>
        <end position="129"/>
    </location>
</feature>
<organism evidence="3 4">
    <name type="scientific">Hermanssonia centrifuga</name>
    <dbReference type="NCBI Taxonomy" id="98765"/>
    <lineage>
        <taxon>Eukaryota</taxon>
        <taxon>Fungi</taxon>
        <taxon>Dikarya</taxon>
        <taxon>Basidiomycota</taxon>
        <taxon>Agaricomycotina</taxon>
        <taxon>Agaricomycetes</taxon>
        <taxon>Polyporales</taxon>
        <taxon>Meruliaceae</taxon>
        <taxon>Hermanssonia</taxon>
    </lineage>
</organism>
<feature type="compositionally biased region" description="Low complexity" evidence="1">
    <location>
        <begin position="102"/>
        <end position="111"/>
    </location>
</feature>
<keyword evidence="4" id="KW-1185">Reference proteome</keyword>
<feature type="compositionally biased region" description="Acidic residues" evidence="1">
    <location>
        <begin position="1287"/>
        <end position="1300"/>
    </location>
</feature>
<dbReference type="Proteomes" id="UP000186601">
    <property type="component" value="Unassembled WGS sequence"/>
</dbReference>
<evidence type="ECO:0000259" key="2">
    <source>
        <dbReference type="Pfam" id="PF09444"/>
    </source>
</evidence>
<feature type="compositionally biased region" description="Low complexity" evidence="1">
    <location>
        <begin position="394"/>
        <end position="407"/>
    </location>
</feature>
<evidence type="ECO:0000313" key="4">
    <source>
        <dbReference type="Proteomes" id="UP000186601"/>
    </source>
</evidence>
<feature type="compositionally biased region" description="Basic and acidic residues" evidence="1">
    <location>
        <begin position="669"/>
        <end position="684"/>
    </location>
</feature>
<evidence type="ECO:0000256" key="1">
    <source>
        <dbReference type="SAM" id="MobiDB-lite"/>
    </source>
</evidence>
<reference evidence="3 4" key="1">
    <citation type="submission" date="2018-02" db="EMBL/GenBank/DDBJ databases">
        <title>Genome sequence of the basidiomycete white-rot fungus Phlebia centrifuga.</title>
        <authorList>
            <person name="Granchi Z."/>
            <person name="Peng M."/>
            <person name="de Vries R.P."/>
            <person name="Hilden K."/>
            <person name="Makela M.R."/>
            <person name="Grigoriev I."/>
            <person name="Riley R."/>
        </authorList>
    </citation>
    <scope>NUCLEOTIDE SEQUENCE [LARGE SCALE GENOMIC DNA]</scope>
    <source>
        <strain evidence="3 4">FBCC195</strain>
    </source>
</reference>
<feature type="compositionally biased region" description="Basic and acidic residues" evidence="1">
    <location>
        <begin position="149"/>
        <end position="167"/>
    </location>
</feature>
<dbReference type="OrthoDB" id="3361281at2759"/>
<feature type="compositionally biased region" description="Basic residues" evidence="1">
    <location>
        <begin position="1372"/>
        <end position="1383"/>
    </location>
</feature>
<feature type="region of interest" description="Disordered" evidence="1">
    <location>
        <begin position="375"/>
        <end position="476"/>
    </location>
</feature>
<dbReference type="STRING" id="98765.A0A2R6S4V3"/>
<dbReference type="Pfam" id="PF09444">
    <property type="entry name" value="MRC1"/>
    <property type="match status" value="1"/>
</dbReference>
<protein>
    <recommendedName>
        <fullName evidence="2">DNA replication checkpoint mediator MRC1 domain-containing protein</fullName>
    </recommendedName>
</protein>
<feature type="compositionally biased region" description="Basic and acidic residues" evidence="1">
    <location>
        <begin position="90"/>
        <end position="101"/>
    </location>
</feature>
<feature type="compositionally biased region" description="Basic and acidic residues" evidence="1">
    <location>
        <begin position="573"/>
        <end position="588"/>
    </location>
</feature>
<feature type="region of interest" description="Disordered" evidence="1">
    <location>
        <begin position="637"/>
        <end position="901"/>
    </location>
</feature>
<dbReference type="InterPro" id="IPR018564">
    <property type="entry name" value="Repl_chkpnt_MRC1_dom"/>
</dbReference>
<feature type="compositionally biased region" description="Basic residues" evidence="1">
    <location>
        <begin position="278"/>
        <end position="290"/>
    </location>
</feature>
<gene>
    <name evidence="3" type="ORF">PHLCEN_2v801</name>
</gene>
<feature type="domain" description="DNA replication checkpoint mediator MRC1" evidence="2">
    <location>
        <begin position="1256"/>
        <end position="1403"/>
    </location>
</feature>
<feature type="compositionally biased region" description="Polar residues" evidence="1">
    <location>
        <begin position="756"/>
        <end position="765"/>
    </location>
</feature>
<feature type="compositionally biased region" description="Polar residues" evidence="1">
    <location>
        <begin position="383"/>
        <end position="393"/>
    </location>
</feature>
<feature type="compositionally biased region" description="Acidic residues" evidence="1">
    <location>
        <begin position="1266"/>
        <end position="1276"/>
    </location>
</feature>
<feature type="compositionally biased region" description="Low complexity" evidence="1">
    <location>
        <begin position="194"/>
        <end position="207"/>
    </location>
</feature>
<sequence>MDSTEGIRRPTRTYGRSRKPDPEPDVDNTLGTVDASFAQSDLADASFSSTNSSPTYSISARDYPPDSDASSVFDYSMTRDDDDNDEAEADDAHEGEQEIRKSSSSSPGSSPAKDFKWDWRRELERLDKEAEQDDDDMEGAPRVGEAALEGEHGPSESDRSTRLERHSSSVAAVPAVDNISADDPFDGPLSAPTSSSQPHQHLSSPLPITRRSARRVILKESDKESEDEQVVLGANANEEARSSPQTSPDRLHHINTPPSATRSSPTPPTSQDMSSSRTKGKARAKQRKSTLRLSEDKEQDEDDESLPSGFRKNKETQGKSKGKGKEKATRVKPPTKKELLETQKATARIKADQQVAIPRTEKQLPLTALFAKFITAPSESRPRQSQSNDPTALSSDPIQSFSSSPVRPKSPPKRSLFTKPLLLLRRPPSPSNSRLRSKTVEQDDDVFGLKPTGLLGTSNPSASYSTRPSYGKAVSQKEEDNDVFGFASNGLLDGTATSVLPGPSHVFAAASSDEDEDMPEVSTIIRENQEKRAREERQKQLRELKMRALEQSKQSTSGNVSDSEDDGLEVVDDDMRVVAKEEEKDRRAMKAKHIRPSVGRKNQLIYAGRSPHKKKAEGKQDFQALIIAAAPSFSAQAQAQADKDKRHGVAPTRVGKNALNRILLMASEKQSKELTRQKEQEFYKRGGPSRGALRETDEGEKESLKRERLRMLAVKGLEAAQRREYGEQSEGEEEGDSGDDDWAPQGEVGSEDESDSQGGKENVATTEDDQPENEVPVATEDEDENEDTENVYHKPRRTLATRAFRPAVVDSDEDEENQGPLTSTQRFGRVLVPDTSLIIGSSSQGDSEPVLNDRHSVSSLEERTEDGTDKENDAGWMFDRGEDKENTAVASQYVSPSGRMPLRRGMSGSLFSLDSSLGLIGSPSSRRDAEVTLLEDERTPFKEIITAKEDEDEESFFLSPSSRPVRSIFTLSKHSTPAGPSRVLTPLPLSSPGGKGLDEFFSDDGAAEERGKNAEDELCGLEPAADIRPAFTQLFDDKTQSVSQLSALPQKLKAAGFSQFFTPEKSGSALQKLRPPQSSKDLSLTMDAQLQPALDVDENLLRKADDIFEKEQEFLLEDAVKAPPSQRSVYVNETGFLTQTRPSSSRKDRWALDTSPFFSESSPALQGLRSMMSTQRRPLGTLALSPIANRDADEDEDEAEVPRMGRLRKRRSTPELGKGKSGGYRSSASPSPPRRNIFEVLGRHPARAKVLQASKKKLEKSAFIEGEAEESDEDDGLAFGVRKKKDDDEEELDGEDQDGILEELVNDTAMDVETLNEAKVLEKVQEHRALDDAADEKLARDAAEGKLRTKRRDRGYDFENSESEDDDDPNAKYRRQKMSKKRKIDGDTLDALGKYDATKAFVQAYHAELEDDNEEFAHLENDDFSLTFVDRENERIDEGQDEDDENDEPEVVSAMQLQEELRKVARGEATVKTINPEDVSWMDPDNDMDDEGEDILVKEIATSRKPGRSAQSNQMDWDMLQKPQSGESTQDIARQQKWARTEGGSRNAGTGRASAVTGIGKSSKTGGGSVTATRKGPNPSGESSQARSGKQGARLSKAPSALSAVSSRRAKFTN</sequence>
<proteinExistence type="predicted"/>
<feature type="compositionally biased region" description="Acidic residues" evidence="1">
    <location>
        <begin position="1359"/>
        <end position="1368"/>
    </location>
</feature>
<comment type="caution">
    <text evidence="3">The sequence shown here is derived from an EMBL/GenBank/DDBJ whole genome shotgun (WGS) entry which is preliminary data.</text>
</comment>
<evidence type="ECO:0000313" key="3">
    <source>
        <dbReference type="EMBL" id="PSS37324.1"/>
    </source>
</evidence>